<keyword evidence="6" id="KW-0456">Lyase</keyword>
<evidence type="ECO:0000256" key="1">
    <source>
        <dbReference type="ARBA" id="ARBA00001946"/>
    </source>
</evidence>
<evidence type="ECO:0000259" key="5">
    <source>
        <dbReference type="Pfam" id="PF03328"/>
    </source>
</evidence>
<keyword evidence="7" id="KW-1185">Reference proteome</keyword>
<comment type="caution">
    <text evidence="6">The sequence shown here is derived from an EMBL/GenBank/DDBJ whole genome shotgun (WGS) entry which is preliminary data.</text>
</comment>
<comment type="similarity">
    <text evidence="2">Belongs to the HpcH/HpaI aldolase family.</text>
</comment>
<dbReference type="SUPFAM" id="SSF51621">
    <property type="entry name" value="Phosphoenolpyruvate/pyruvate domain"/>
    <property type="match status" value="1"/>
</dbReference>
<dbReference type="InterPro" id="IPR005000">
    <property type="entry name" value="Aldolase/citrate-lyase_domain"/>
</dbReference>
<dbReference type="GO" id="GO:0016829">
    <property type="term" value="F:lyase activity"/>
    <property type="evidence" value="ECO:0007669"/>
    <property type="project" value="UniProtKB-KW"/>
</dbReference>
<gene>
    <name evidence="6" type="ORF">Q4481_12805</name>
</gene>
<dbReference type="InterPro" id="IPR015813">
    <property type="entry name" value="Pyrv/PenolPyrv_kinase-like_dom"/>
</dbReference>
<dbReference type="PANTHER" id="PTHR32308">
    <property type="entry name" value="LYASE BETA SUBUNIT, PUTATIVE (AFU_ORTHOLOGUE AFUA_4G13030)-RELATED"/>
    <property type="match status" value="1"/>
</dbReference>
<name>A0ABT8YNG0_9HYPH</name>
<evidence type="ECO:0000313" key="7">
    <source>
        <dbReference type="Proteomes" id="UP001174932"/>
    </source>
</evidence>
<dbReference type="PIRSF" id="PIRSF015582">
    <property type="entry name" value="Cit_lyase_B"/>
    <property type="match status" value="1"/>
</dbReference>
<dbReference type="Gene3D" id="3.20.20.60">
    <property type="entry name" value="Phosphoenolpyruvate-binding domains"/>
    <property type="match status" value="1"/>
</dbReference>
<dbReference type="InterPro" id="IPR011206">
    <property type="entry name" value="Citrate_lyase_beta/mcl1/mcl2"/>
</dbReference>
<protein>
    <submittedName>
        <fullName evidence="6">CoA ester lyase</fullName>
    </submittedName>
</protein>
<dbReference type="Proteomes" id="UP001174932">
    <property type="component" value="Unassembled WGS sequence"/>
</dbReference>
<keyword evidence="4" id="KW-0460">Magnesium</keyword>
<proteinExistence type="inferred from homology"/>
<dbReference type="InterPro" id="IPR040442">
    <property type="entry name" value="Pyrv_kinase-like_dom_sf"/>
</dbReference>
<evidence type="ECO:0000256" key="4">
    <source>
        <dbReference type="ARBA" id="ARBA00022842"/>
    </source>
</evidence>
<accession>A0ABT8YNG0</accession>
<evidence type="ECO:0000256" key="2">
    <source>
        <dbReference type="ARBA" id="ARBA00005568"/>
    </source>
</evidence>
<evidence type="ECO:0000313" key="6">
    <source>
        <dbReference type="EMBL" id="MDO6964839.1"/>
    </source>
</evidence>
<evidence type="ECO:0000256" key="3">
    <source>
        <dbReference type="ARBA" id="ARBA00022723"/>
    </source>
</evidence>
<dbReference type="EMBL" id="JAUOZU010000008">
    <property type="protein sequence ID" value="MDO6964839.1"/>
    <property type="molecule type" value="Genomic_DNA"/>
</dbReference>
<dbReference type="Pfam" id="PF03328">
    <property type="entry name" value="HpcH_HpaI"/>
    <property type="match status" value="1"/>
</dbReference>
<feature type="domain" description="HpcH/HpaI aldolase/citrate lyase" evidence="5">
    <location>
        <begin position="14"/>
        <end position="232"/>
    </location>
</feature>
<dbReference type="PANTHER" id="PTHR32308:SF10">
    <property type="entry name" value="CITRATE LYASE SUBUNIT BETA"/>
    <property type="match status" value="1"/>
</dbReference>
<keyword evidence="3" id="KW-0479">Metal-binding</keyword>
<comment type="cofactor">
    <cofactor evidence="1">
        <name>Mg(2+)</name>
        <dbReference type="ChEBI" id="CHEBI:18420"/>
    </cofactor>
</comment>
<sequence length="302" mass="33391">MVTFSDMHPARPRRSVLCLPASNPRAIAKLTSLEADAVILDLEDAVAEDMKEEGRRNIRDYFSNRQDGDREVIVRINDAASPHYRADCELILEVRPDAVLLPKVRARDDILDMASYLAENDAPETLRIWAMMETPLAILNAGSIAEAGRTSGGRLDCLVVGLNDLRKDTGVLPDPARTYLIPYLMQVVLAGRAFGLTVIDSVSNEFRDLGPFEAECLQGRAMGFDGKMLIHPAQIAGANQHFRPSDREIAEAELIVAAFSQPGNEKSNAININGSMVERLHFEQALRLLARVRQINKGMKSE</sequence>
<reference evidence="6" key="1">
    <citation type="journal article" date="2015" name="Int. J. Syst. Evol. Microbiol.">
        <title>Rhizobium alvei sp. nov., isolated from a freshwater river.</title>
        <authorList>
            <person name="Sheu S.Y."/>
            <person name="Huang H.W."/>
            <person name="Young C.C."/>
            <person name="Chen W.M."/>
        </authorList>
    </citation>
    <scope>NUCLEOTIDE SEQUENCE</scope>
    <source>
        <strain evidence="6">TNR-22</strain>
    </source>
</reference>
<reference evidence="6" key="2">
    <citation type="submission" date="2023-07" db="EMBL/GenBank/DDBJ databases">
        <authorList>
            <person name="Shen H."/>
        </authorList>
    </citation>
    <scope>NUCLEOTIDE SEQUENCE</scope>
    <source>
        <strain evidence="6">TNR-22</strain>
    </source>
</reference>
<dbReference type="RefSeq" id="WP_304376765.1">
    <property type="nucleotide sequence ID" value="NZ_JAUOZU010000008.1"/>
</dbReference>
<organism evidence="6 7">
    <name type="scientific">Rhizobium alvei</name>
    <dbReference type="NCBI Taxonomy" id="1132659"/>
    <lineage>
        <taxon>Bacteria</taxon>
        <taxon>Pseudomonadati</taxon>
        <taxon>Pseudomonadota</taxon>
        <taxon>Alphaproteobacteria</taxon>
        <taxon>Hyphomicrobiales</taxon>
        <taxon>Rhizobiaceae</taxon>
        <taxon>Rhizobium/Agrobacterium group</taxon>
        <taxon>Rhizobium</taxon>
    </lineage>
</organism>